<organism evidence="1 2">
    <name type="scientific">Pseudolycoriella hygida</name>
    <dbReference type="NCBI Taxonomy" id="35572"/>
    <lineage>
        <taxon>Eukaryota</taxon>
        <taxon>Metazoa</taxon>
        <taxon>Ecdysozoa</taxon>
        <taxon>Arthropoda</taxon>
        <taxon>Hexapoda</taxon>
        <taxon>Insecta</taxon>
        <taxon>Pterygota</taxon>
        <taxon>Neoptera</taxon>
        <taxon>Endopterygota</taxon>
        <taxon>Diptera</taxon>
        <taxon>Nematocera</taxon>
        <taxon>Sciaroidea</taxon>
        <taxon>Sciaridae</taxon>
        <taxon>Pseudolycoriella</taxon>
    </lineage>
</organism>
<evidence type="ECO:0000313" key="2">
    <source>
        <dbReference type="Proteomes" id="UP001151699"/>
    </source>
</evidence>
<dbReference type="Proteomes" id="UP001151699">
    <property type="component" value="Chromosome A"/>
</dbReference>
<dbReference type="InterPro" id="IPR044668">
    <property type="entry name" value="PuuD-like"/>
</dbReference>
<comment type="caution">
    <text evidence="1">The sequence shown here is derived from an EMBL/GenBank/DDBJ whole genome shotgun (WGS) entry which is preliminary data.</text>
</comment>
<dbReference type="InterPro" id="IPR011697">
    <property type="entry name" value="Peptidase_C26"/>
</dbReference>
<proteinExistence type="predicted"/>
<dbReference type="PROSITE" id="PS51273">
    <property type="entry name" value="GATASE_TYPE_1"/>
    <property type="match status" value="1"/>
</dbReference>
<dbReference type="GO" id="GO:0033969">
    <property type="term" value="F:gamma-glutamyl-gamma-aminobutyrate hydrolase activity"/>
    <property type="evidence" value="ECO:0007669"/>
    <property type="project" value="TreeGrafter"/>
</dbReference>
<dbReference type="InterPro" id="IPR029062">
    <property type="entry name" value="Class_I_gatase-like"/>
</dbReference>
<reference evidence="1" key="1">
    <citation type="submission" date="2022-07" db="EMBL/GenBank/DDBJ databases">
        <authorList>
            <person name="Trinca V."/>
            <person name="Uliana J.V.C."/>
            <person name="Torres T.T."/>
            <person name="Ward R.J."/>
            <person name="Monesi N."/>
        </authorList>
    </citation>
    <scope>NUCLEOTIDE SEQUENCE</scope>
    <source>
        <strain evidence="1">HSMRA1968</strain>
        <tissue evidence="1">Whole embryos</tissue>
    </source>
</reference>
<dbReference type="GO" id="GO:0005829">
    <property type="term" value="C:cytosol"/>
    <property type="evidence" value="ECO:0007669"/>
    <property type="project" value="TreeGrafter"/>
</dbReference>
<dbReference type="AlphaFoldDB" id="A0A9Q0N6Z2"/>
<dbReference type="PANTHER" id="PTHR43235:SF1">
    <property type="entry name" value="GLUTAMINE AMIDOTRANSFERASE PB2B2.05-RELATED"/>
    <property type="match status" value="1"/>
</dbReference>
<dbReference type="Pfam" id="PF07722">
    <property type="entry name" value="Peptidase_C26"/>
    <property type="match status" value="1"/>
</dbReference>
<dbReference type="Gene3D" id="3.40.50.880">
    <property type="match status" value="1"/>
</dbReference>
<keyword evidence="2" id="KW-1185">Reference proteome</keyword>
<protein>
    <submittedName>
        <fullName evidence="1">Glutamine amidotransferase-like protein</fullName>
    </submittedName>
</protein>
<dbReference type="CDD" id="cd01745">
    <property type="entry name" value="GATase1_2"/>
    <property type="match status" value="1"/>
</dbReference>
<dbReference type="EMBL" id="WJQU01000001">
    <property type="protein sequence ID" value="KAJ6644891.1"/>
    <property type="molecule type" value="Genomic_DNA"/>
</dbReference>
<dbReference type="OrthoDB" id="1724632at2759"/>
<accession>A0A9Q0N6Z2</accession>
<gene>
    <name evidence="1" type="primary">RP404</name>
    <name evidence="1" type="ORF">Bhyg_00086</name>
</gene>
<keyword evidence="1" id="KW-0315">Glutamine amidotransferase</keyword>
<sequence>MQQKKKPIIGISLDSVDKSTKYVYSAFPWYALRQNYAESVLKAGGIPLMLPYQYDTIDEMLAVIDGVIISGGDEDIHPNYYDQEFTSDRTATNDRRDNFEILLTKKTLDKNIPFLGICRGMQLLNVVLGGTLIQHIPDYVKDSSINHEQPVNKDMVSHPLMIKPSTILSELADNRETYMVNSTHHQAVDRLGKGLKVTALAPDGIIEAIESFNHTFVLGVEWHPEYLNLNGLDFNIFKGLIAAAGGSNSNYKK</sequence>
<evidence type="ECO:0000313" key="1">
    <source>
        <dbReference type="EMBL" id="KAJ6644891.1"/>
    </source>
</evidence>
<dbReference type="PANTHER" id="PTHR43235">
    <property type="entry name" value="GLUTAMINE AMIDOTRANSFERASE PB2B2.05-RELATED"/>
    <property type="match status" value="1"/>
</dbReference>
<dbReference type="GO" id="GO:0006598">
    <property type="term" value="P:polyamine catabolic process"/>
    <property type="evidence" value="ECO:0007669"/>
    <property type="project" value="TreeGrafter"/>
</dbReference>
<dbReference type="SUPFAM" id="SSF52317">
    <property type="entry name" value="Class I glutamine amidotransferase-like"/>
    <property type="match status" value="1"/>
</dbReference>
<name>A0A9Q0N6Z2_9DIPT</name>